<keyword evidence="1" id="KW-0812">Transmembrane</keyword>
<name>A0A194PFE2_PAPXU</name>
<feature type="transmembrane region" description="Helical" evidence="1">
    <location>
        <begin position="51"/>
        <end position="72"/>
    </location>
</feature>
<organism evidence="2 3">
    <name type="scientific">Papilio xuthus</name>
    <name type="common">Asian swallowtail butterfly</name>
    <dbReference type="NCBI Taxonomy" id="66420"/>
    <lineage>
        <taxon>Eukaryota</taxon>
        <taxon>Metazoa</taxon>
        <taxon>Ecdysozoa</taxon>
        <taxon>Arthropoda</taxon>
        <taxon>Hexapoda</taxon>
        <taxon>Insecta</taxon>
        <taxon>Pterygota</taxon>
        <taxon>Neoptera</taxon>
        <taxon>Endopterygota</taxon>
        <taxon>Lepidoptera</taxon>
        <taxon>Glossata</taxon>
        <taxon>Ditrysia</taxon>
        <taxon>Papilionoidea</taxon>
        <taxon>Papilionidae</taxon>
        <taxon>Papilioninae</taxon>
        <taxon>Papilio</taxon>
    </lineage>
</organism>
<keyword evidence="3" id="KW-1185">Reference proteome</keyword>
<keyword evidence="1" id="KW-0472">Membrane</keyword>
<evidence type="ECO:0000256" key="1">
    <source>
        <dbReference type="SAM" id="Phobius"/>
    </source>
</evidence>
<gene>
    <name evidence="2" type="ORF">RR46_08428</name>
</gene>
<evidence type="ECO:0000313" key="3">
    <source>
        <dbReference type="Proteomes" id="UP000053268"/>
    </source>
</evidence>
<dbReference type="EMBL" id="KQ459605">
    <property type="protein sequence ID" value="KPI92002.1"/>
    <property type="molecule type" value="Genomic_DNA"/>
</dbReference>
<accession>A0A194PFE2</accession>
<evidence type="ECO:0000313" key="2">
    <source>
        <dbReference type="EMBL" id="KPI92002.1"/>
    </source>
</evidence>
<reference evidence="2 3" key="1">
    <citation type="journal article" date="2015" name="Nat. Commun.">
        <title>Outbred genome sequencing and CRISPR/Cas9 gene editing in butterflies.</title>
        <authorList>
            <person name="Li X."/>
            <person name="Fan D."/>
            <person name="Zhang W."/>
            <person name="Liu G."/>
            <person name="Zhang L."/>
            <person name="Zhao L."/>
            <person name="Fang X."/>
            <person name="Chen L."/>
            <person name="Dong Y."/>
            <person name="Chen Y."/>
            <person name="Ding Y."/>
            <person name="Zhao R."/>
            <person name="Feng M."/>
            <person name="Zhu Y."/>
            <person name="Feng Y."/>
            <person name="Jiang X."/>
            <person name="Zhu D."/>
            <person name="Xiang H."/>
            <person name="Feng X."/>
            <person name="Li S."/>
            <person name="Wang J."/>
            <person name="Zhang G."/>
            <person name="Kronforst M.R."/>
            <person name="Wang W."/>
        </authorList>
    </citation>
    <scope>NUCLEOTIDE SEQUENCE [LARGE SCALE GENOMIC DNA]</scope>
    <source>
        <strain evidence="2">Ya'a_city_454_Px</strain>
        <tissue evidence="2">Whole body</tissue>
    </source>
</reference>
<sequence length="171" mass="18835">MSTDSVVIDVCPTPPPPPVNSPPPLMDGYPLPSPPEIPFPFRRRANGSRKLKSKIVFGLFLLLVLVFCYKVLFKSVSCTATCEAIIRNGDVAVGDRSEFKKPMVWACNRACGGKKEGSQFDVNNGETTSIVSTTFINEVYQLYDCMINIFAKKPLRGTRVNDTPATTRISN</sequence>
<protein>
    <submittedName>
        <fullName evidence="2">Uncharacterized protein</fullName>
    </submittedName>
</protein>
<proteinExistence type="predicted"/>
<dbReference type="Proteomes" id="UP000053268">
    <property type="component" value="Unassembled WGS sequence"/>
</dbReference>
<keyword evidence="1" id="KW-1133">Transmembrane helix</keyword>
<dbReference type="AlphaFoldDB" id="A0A194PFE2"/>